<dbReference type="EMBL" id="FWDM01000036">
    <property type="protein sequence ID" value="SLM15316.1"/>
    <property type="molecule type" value="Genomic_DNA"/>
</dbReference>
<sequence>MLNFLPPLLTLEDVDYDPNRLIMEAYRIFRKDFIDNKPYFHATPIKLAQGIGNDGKENTFWHIISGTDKKITISKILILTA</sequence>
<reference evidence="1" key="1">
    <citation type="submission" date="2017-02" db="EMBL/GenBank/DDBJ databases">
        <authorList>
            <person name="Regsiter A."/>
            <person name="William W."/>
        </authorList>
    </citation>
    <scope>NUCLEOTIDE SEQUENCE</scope>
    <source>
        <strain evidence="1">Bib</strain>
    </source>
</reference>
<organism evidence="1">
    <name type="scientific">uncultured spirochete</name>
    <dbReference type="NCBI Taxonomy" id="156406"/>
    <lineage>
        <taxon>Bacteria</taxon>
        <taxon>Pseudomonadati</taxon>
        <taxon>Spirochaetota</taxon>
        <taxon>Spirochaetia</taxon>
        <taxon>Spirochaetales</taxon>
        <taxon>environmental samples</taxon>
    </lineage>
</organism>
<protein>
    <submittedName>
        <fullName evidence="1">Uncharacterized protein</fullName>
    </submittedName>
</protein>
<proteinExistence type="predicted"/>
<evidence type="ECO:0000313" key="1">
    <source>
        <dbReference type="EMBL" id="SLM15316.1"/>
    </source>
</evidence>
<name>A0A3P3XLZ4_9SPIR</name>
<gene>
    <name evidence="1" type="ORF">SPIROBIBN47_410031</name>
</gene>
<accession>A0A3P3XLZ4</accession>
<dbReference type="AlphaFoldDB" id="A0A3P3XLZ4"/>